<keyword evidence="2" id="KW-0732">Signal</keyword>
<sequence>MKFVAIYFLLTMTALSMADCGCGAKCAIYSDPSKCTRCCTATVKRSLPDPYPPRSHRFLLPPLANAIRVPMWLIASSGDQQPPQPPEPKRHRRHRRPSRHLLHQILTETIVRHQ</sequence>
<reference evidence="5" key="1">
    <citation type="submission" date="2017-02" db="UniProtKB">
        <authorList>
            <consortium name="WormBaseParasite"/>
        </authorList>
    </citation>
    <scope>IDENTIFICATION</scope>
</reference>
<dbReference type="EMBL" id="UYSL01020617">
    <property type="protein sequence ID" value="VDL75453.1"/>
    <property type="molecule type" value="Genomic_DNA"/>
</dbReference>
<accession>A0A0N4Y6W8</accession>
<evidence type="ECO:0000313" key="3">
    <source>
        <dbReference type="EMBL" id="VDL75453.1"/>
    </source>
</evidence>
<evidence type="ECO:0000313" key="5">
    <source>
        <dbReference type="WBParaSite" id="NBR_0001186301-mRNA-1"/>
    </source>
</evidence>
<evidence type="ECO:0000313" key="4">
    <source>
        <dbReference type="Proteomes" id="UP000271162"/>
    </source>
</evidence>
<feature type="chain" id="PRO_5043125340" evidence="2">
    <location>
        <begin position="19"/>
        <end position="114"/>
    </location>
</feature>
<keyword evidence="4" id="KW-1185">Reference proteome</keyword>
<dbReference type="Proteomes" id="UP000271162">
    <property type="component" value="Unassembled WGS sequence"/>
</dbReference>
<dbReference type="WBParaSite" id="NBR_0001186301-mRNA-1">
    <property type="protein sequence ID" value="NBR_0001186301-mRNA-1"/>
    <property type="gene ID" value="NBR_0001186301"/>
</dbReference>
<gene>
    <name evidence="3" type="ORF">NBR_LOCUS11864</name>
</gene>
<reference evidence="3 4" key="2">
    <citation type="submission" date="2018-11" db="EMBL/GenBank/DDBJ databases">
        <authorList>
            <consortium name="Pathogen Informatics"/>
        </authorList>
    </citation>
    <scope>NUCLEOTIDE SEQUENCE [LARGE SCALE GENOMIC DNA]</scope>
</reference>
<feature type="signal peptide" evidence="2">
    <location>
        <begin position="1"/>
        <end position="18"/>
    </location>
</feature>
<feature type="region of interest" description="Disordered" evidence="1">
    <location>
        <begin position="75"/>
        <end position="103"/>
    </location>
</feature>
<name>A0A0N4Y6W8_NIPBR</name>
<organism evidence="5">
    <name type="scientific">Nippostrongylus brasiliensis</name>
    <name type="common">Rat hookworm</name>
    <dbReference type="NCBI Taxonomy" id="27835"/>
    <lineage>
        <taxon>Eukaryota</taxon>
        <taxon>Metazoa</taxon>
        <taxon>Ecdysozoa</taxon>
        <taxon>Nematoda</taxon>
        <taxon>Chromadorea</taxon>
        <taxon>Rhabditida</taxon>
        <taxon>Rhabditina</taxon>
        <taxon>Rhabditomorpha</taxon>
        <taxon>Strongyloidea</taxon>
        <taxon>Heligmosomidae</taxon>
        <taxon>Nippostrongylus</taxon>
    </lineage>
</organism>
<dbReference type="OrthoDB" id="5856122at2759"/>
<proteinExistence type="predicted"/>
<evidence type="ECO:0000256" key="1">
    <source>
        <dbReference type="SAM" id="MobiDB-lite"/>
    </source>
</evidence>
<feature type="compositionally biased region" description="Basic residues" evidence="1">
    <location>
        <begin position="89"/>
        <end position="102"/>
    </location>
</feature>
<evidence type="ECO:0000256" key="2">
    <source>
        <dbReference type="SAM" id="SignalP"/>
    </source>
</evidence>
<dbReference type="AlphaFoldDB" id="A0A0N4Y6W8"/>
<protein>
    <submittedName>
        <fullName evidence="5">Secreted protein</fullName>
    </submittedName>
</protein>